<dbReference type="AlphaFoldDB" id="A0A484L1L6"/>
<keyword evidence="3" id="KW-1185">Reference proteome</keyword>
<evidence type="ECO:0000313" key="2">
    <source>
        <dbReference type="EMBL" id="VFQ70195.1"/>
    </source>
</evidence>
<evidence type="ECO:0000313" key="3">
    <source>
        <dbReference type="Proteomes" id="UP000595140"/>
    </source>
</evidence>
<evidence type="ECO:0000256" key="1">
    <source>
        <dbReference type="SAM" id="MobiDB-lite"/>
    </source>
</evidence>
<sequence>MILVSPEHSSDFKRKLSDAWYAYCGCADRGETFEDKPWRSTFEDCKIQNGHALKQVLGILCASRAAASFGEAAESSSQGRGSGQLLKSRKSHK</sequence>
<name>A0A484L1L6_9ASTE</name>
<feature type="region of interest" description="Disordered" evidence="1">
    <location>
        <begin position="71"/>
        <end position="93"/>
    </location>
</feature>
<organism evidence="2 3">
    <name type="scientific">Cuscuta campestris</name>
    <dbReference type="NCBI Taxonomy" id="132261"/>
    <lineage>
        <taxon>Eukaryota</taxon>
        <taxon>Viridiplantae</taxon>
        <taxon>Streptophyta</taxon>
        <taxon>Embryophyta</taxon>
        <taxon>Tracheophyta</taxon>
        <taxon>Spermatophyta</taxon>
        <taxon>Magnoliopsida</taxon>
        <taxon>eudicotyledons</taxon>
        <taxon>Gunneridae</taxon>
        <taxon>Pentapetalae</taxon>
        <taxon>asterids</taxon>
        <taxon>lamiids</taxon>
        <taxon>Solanales</taxon>
        <taxon>Convolvulaceae</taxon>
        <taxon>Cuscuteae</taxon>
        <taxon>Cuscuta</taxon>
        <taxon>Cuscuta subgen. Grammica</taxon>
        <taxon>Cuscuta sect. Cleistogrammica</taxon>
    </lineage>
</organism>
<gene>
    <name evidence="2" type="ORF">CCAM_LOCUS11971</name>
</gene>
<reference evidence="2 3" key="1">
    <citation type="submission" date="2018-04" db="EMBL/GenBank/DDBJ databases">
        <authorList>
            <person name="Vogel A."/>
        </authorList>
    </citation>
    <scope>NUCLEOTIDE SEQUENCE [LARGE SCALE GENOMIC DNA]</scope>
</reference>
<protein>
    <submittedName>
        <fullName evidence="2">Uncharacterized protein</fullName>
    </submittedName>
</protein>
<accession>A0A484L1L6</accession>
<dbReference type="Proteomes" id="UP000595140">
    <property type="component" value="Unassembled WGS sequence"/>
</dbReference>
<proteinExistence type="predicted"/>
<dbReference type="EMBL" id="OOIL02000889">
    <property type="protein sequence ID" value="VFQ70195.1"/>
    <property type="molecule type" value="Genomic_DNA"/>
</dbReference>